<comment type="similarity">
    <text evidence="1">Belongs to the CapA family.</text>
</comment>
<reference evidence="5" key="1">
    <citation type="journal article" date="2014" name="Int. J. Syst. Evol. Microbiol.">
        <title>Complete genome sequence of Corynebacterium casei LMG S-19264T (=DSM 44701T), isolated from a smear-ripened cheese.</title>
        <authorList>
            <consortium name="US DOE Joint Genome Institute (JGI-PGF)"/>
            <person name="Walter F."/>
            <person name="Albersmeier A."/>
            <person name="Kalinowski J."/>
            <person name="Ruckert C."/>
        </authorList>
    </citation>
    <scope>NUCLEOTIDE SEQUENCE</scope>
    <source>
        <strain evidence="5">CGMCC 1.15178</strain>
    </source>
</reference>
<evidence type="ECO:0000313" key="5">
    <source>
        <dbReference type="EMBL" id="GGD64644.1"/>
    </source>
</evidence>
<sequence>MTLRMLRIIITALALLSLLAGCTDAEKRNGNTGLANTGIANEPVQPKPASGDVGDRLPPDEITDPEPESVPEPEEEAELIPDSEAVWMAVGDVMMHMPQLPSSYDEKTKSYNFNPFFTKVKPLLEQGDWTIANLETPIAGKALGYSGFPRFNSPVELASALKYAGFNVITNANNHSLDRGAQGIELTLKHLLDQGFIVKGTARSKAEAEHLTIVEQKGIRMGLLAYTYGTNGIPLPKNQPYAVSLIDEAAIIRDIGLLRKAGTDFITISLHFGVEYQTVPNDDQKTLARKLIAAGADIIAGSHPHVLQPYETVEATNDDGTVRRGLIIYSMGNFISNQRGDTKDCGVIYKVIIHKNNNTKQTRIGEIEPIPTWVYRSGVKGAYKYSIVPLEQTIKERSLKGLSSEEYKRLNSQLVLLKKRLSSMSAQAASTK</sequence>
<feature type="signal peptide" evidence="3">
    <location>
        <begin position="1"/>
        <end position="25"/>
    </location>
</feature>
<keyword evidence="3" id="KW-0732">Signal</keyword>
<feature type="chain" id="PRO_5037942301" evidence="3">
    <location>
        <begin position="26"/>
        <end position="432"/>
    </location>
</feature>
<keyword evidence="6" id="KW-1185">Reference proteome</keyword>
<dbReference type="Proteomes" id="UP000612456">
    <property type="component" value="Unassembled WGS sequence"/>
</dbReference>
<dbReference type="InterPro" id="IPR019079">
    <property type="entry name" value="Capsule_synth_CapA"/>
</dbReference>
<feature type="domain" description="Capsule synthesis protein CapA" evidence="4">
    <location>
        <begin position="86"/>
        <end position="338"/>
    </location>
</feature>
<dbReference type="Gene3D" id="3.60.21.10">
    <property type="match status" value="1"/>
</dbReference>
<dbReference type="PANTHER" id="PTHR33393:SF12">
    <property type="entry name" value="CAPSULE BIOSYNTHESIS PROTEIN CAPA"/>
    <property type="match status" value="1"/>
</dbReference>
<evidence type="ECO:0000256" key="3">
    <source>
        <dbReference type="SAM" id="SignalP"/>
    </source>
</evidence>
<protein>
    <submittedName>
        <fullName evidence="5">Capsule biosynthesis protein</fullName>
    </submittedName>
</protein>
<dbReference type="InterPro" id="IPR052169">
    <property type="entry name" value="CW_Biosynth-Accessory"/>
</dbReference>
<dbReference type="EMBL" id="BMHP01000002">
    <property type="protein sequence ID" value="GGD64644.1"/>
    <property type="molecule type" value="Genomic_DNA"/>
</dbReference>
<organism evidence="5 6">
    <name type="scientific">Paenibacillus nasutitermitis</name>
    <dbReference type="NCBI Taxonomy" id="1652958"/>
    <lineage>
        <taxon>Bacteria</taxon>
        <taxon>Bacillati</taxon>
        <taxon>Bacillota</taxon>
        <taxon>Bacilli</taxon>
        <taxon>Bacillales</taxon>
        <taxon>Paenibacillaceae</taxon>
        <taxon>Paenibacillus</taxon>
    </lineage>
</organism>
<dbReference type="InterPro" id="IPR029052">
    <property type="entry name" value="Metallo-depent_PP-like"/>
</dbReference>
<dbReference type="PANTHER" id="PTHR33393">
    <property type="entry name" value="POLYGLUTAMINE SYNTHESIS ACCESSORY PROTEIN RV0574C-RELATED"/>
    <property type="match status" value="1"/>
</dbReference>
<dbReference type="SUPFAM" id="SSF56300">
    <property type="entry name" value="Metallo-dependent phosphatases"/>
    <property type="match status" value="1"/>
</dbReference>
<dbReference type="SMART" id="SM00854">
    <property type="entry name" value="PGA_cap"/>
    <property type="match status" value="1"/>
</dbReference>
<evidence type="ECO:0000256" key="2">
    <source>
        <dbReference type="SAM" id="MobiDB-lite"/>
    </source>
</evidence>
<feature type="region of interest" description="Disordered" evidence="2">
    <location>
        <begin position="33"/>
        <end position="78"/>
    </location>
</feature>
<evidence type="ECO:0000256" key="1">
    <source>
        <dbReference type="ARBA" id="ARBA00005662"/>
    </source>
</evidence>
<reference evidence="5" key="2">
    <citation type="submission" date="2020-09" db="EMBL/GenBank/DDBJ databases">
        <authorList>
            <person name="Sun Q."/>
            <person name="Zhou Y."/>
        </authorList>
    </citation>
    <scope>NUCLEOTIDE SEQUENCE</scope>
    <source>
        <strain evidence="5">CGMCC 1.15178</strain>
    </source>
</reference>
<accession>A0A916YX14</accession>
<dbReference type="PROSITE" id="PS51257">
    <property type="entry name" value="PROKAR_LIPOPROTEIN"/>
    <property type="match status" value="1"/>
</dbReference>
<dbReference type="CDD" id="cd07381">
    <property type="entry name" value="MPP_CapA"/>
    <property type="match status" value="1"/>
</dbReference>
<proteinExistence type="inferred from homology"/>
<gene>
    <name evidence="5" type="ORF">GCM10010911_23050</name>
</gene>
<evidence type="ECO:0000259" key="4">
    <source>
        <dbReference type="SMART" id="SM00854"/>
    </source>
</evidence>
<dbReference type="Pfam" id="PF09587">
    <property type="entry name" value="PGA_cap"/>
    <property type="match status" value="1"/>
</dbReference>
<feature type="compositionally biased region" description="Acidic residues" evidence="2">
    <location>
        <begin position="61"/>
        <end position="78"/>
    </location>
</feature>
<dbReference type="AlphaFoldDB" id="A0A916YX14"/>
<comment type="caution">
    <text evidence="5">The sequence shown here is derived from an EMBL/GenBank/DDBJ whole genome shotgun (WGS) entry which is preliminary data.</text>
</comment>
<evidence type="ECO:0000313" key="6">
    <source>
        <dbReference type="Proteomes" id="UP000612456"/>
    </source>
</evidence>
<name>A0A916YX14_9BACL</name>
<dbReference type="RefSeq" id="WP_229750241.1">
    <property type="nucleotide sequence ID" value="NZ_BMHP01000002.1"/>
</dbReference>